<organism evidence="15 16">
    <name type="scientific">Pseudomonas chlororaphis</name>
    <dbReference type="NCBI Taxonomy" id="587753"/>
    <lineage>
        <taxon>Bacteria</taxon>
        <taxon>Pseudomonadati</taxon>
        <taxon>Pseudomonadota</taxon>
        <taxon>Gammaproteobacteria</taxon>
        <taxon>Pseudomonadales</taxon>
        <taxon>Pseudomonadaceae</taxon>
        <taxon>Pseudomonas</taxon>
    </lineage>
</organism>
<reference evidence="15 16" key="1">
    <citation type="submission" date="2018-03" db="EMBL/GenBank/DDBJ databases">
        <title>Diversity of phytobeneficial traits revealed by whole-genome analysis of worldwide-isolated phenazine-producing Pseudomonas spp.</title>
        <authorList>
            <person name="Biessy A."/>
            <person name="Novinscak A."/>
            <person name="Blom J."/>
            <person name="Leger G."/>
            <person name="Thomashow L.S."/>
            <person name="Cazorla F.M."/>
            <person name="Josic D."/>
            <person name="Filion M."/>
        </authorList>
    </citation>
    <scope>NUCLEOTIDE SEQUENCE [LARGE SCALE GENOMIC DNA]</scope>
    <source>
        <strain evidence="15 16">B25</strain>
    </source>
</reference>
<evidence type="ECO:0000256" key="6">
    <source>
        <dbReference type="ARBA" id="ARBA00022679"/>
    </source>
</evidence>
<dbReference type="GO" id="GO:0004659">
    <property type="term" value="F:prenyltransferase activity"/>
    <property type="evidence" value="ECO:0007669"/>
    <property type="project" value="InterPro"/>
</dbReference>
<dbReference type="PROSITE" id="PS51462">
    <property type="entry name" value="NUDIX"/>
    <property type="match status" value="1"/>
</dbReference>
<evidence type="ECO:0000256" key="7">
    <source>
        <dbReference type="ARBA" id="ARBA00022723"/>
    </source>
</evidence>
<dbReference type="PROSITE" id="PS00444">
    <property type="entry name" value="POLYPRENYL_SYNTHASE_2"/>
    <property type="match status" value="1"/>
</dbReference>
<evidence type="ECO:0000313" key="15">
    <source>
        <dbReference type="EMBL" id="AZE48407.1"/>
    </source>
</evidence>
<dbReference type="SFLD" id="SFLDS00005">
    <property type="entry name" value="Isoprenoid_Synthase_Type_I"/>
    <property type="match status" value="1"/>
</dbReference>
<dbReference type="PANTHER" id="PTHR43281:SF1">
    <property type="entry name" value="FARNESYL DIPHOSPHATE SYNTHASE"/>
    <property type="match status" value="1"/>
</dbReference>
<feature type="binding site" evidence="12">
    <location>
        <position position="85"/>
    </location>
    <ligand>
        <name>Mg(2+)</name>
        <dbReference type="ChEBI" id="CHEBI:18420"/>
    </ligand>
</feature>
<comment type="catalytic activity">
    <reaction evidence="12">
        <text>isopentenyl diphosphate = dimethylallyl diphosphate</text>
        <dbReference type="Rhea" id="RHEA:23284"/>
        <dbReference type="ChEBI" id="CHEBI:57623"/>
        <dbReference type="ChEBI" id="CHEBI:128769"/>
        <dbReference type="EC" id="5.3.3.2"/>
    </reaction>
</comment>
<dbReference type="InterPro" id="IPR033749">
    <property type="entry name" value="Polyprenyl_synt_CS"/>
</dbReference>
<dbReference type="Pfam" id="PF00348">
    <property type="entry name" value="polyprenyl_synt"/>
    <property type="match status" value="1"/>
</dbReference>
<feature type="binding site" evidence="12">
    <location>
        <position position="67"/>
    </location>
    <ligand>
        <name>Mn(2+)</name>
        <dbReference type="ChEBI" id="CHEBI:29035"/>
    </ligand>
</feature>
<evidence type="ECO:0000313" key="16">
    <source>
        <dbReference type="Proteomes" id="UP000268048"/>
    </source>
</evidence>
<feature type="binding site" evidence="12">
    <location>
        <position position="24"/>
    </location>
    <ligand>
        <name>Mn(2+)</name>
        <dbReference type="ChEBI" id="CHEBI:29035"/>
    </ligand>
</feature>
<sequence length="471" mass="52164">MEETLILVNQDDCPTGFAEKLFAHQEGLLHRAFSIFIFDQQGRLLLQQRALTKYHSQGLWTNTCCGHPRQGEEISSAARRRLREEMGIECELTAVTQLLYHEQVSNQLIEHEYDHVFAGIYCQDPLANPNEAHAWQWLSLPELSRRVSVAPHTFSVWFRRILERHTVMGLQDWHVQAQGDLFDSWMRATVRQTDQMLEQQLPSSDLQPTKLHEAMRYAMLGGGKRMRPLLCHAAGAAAGADPVVLATVSAALEMMHVYSLVHDDLPAMDDDDLRRGRATVHKQFDEATAILVGDALQSQAFITLCHVPVSVDCQALLTGELARAVGSQGMAGGQMIDLISTGTALSRPQLELMHRMKTGALIQASVRMGLLCAENPTFDLKILDRYSAAVGLAFQVVDDILDATMDTATLGKTAGKDARDHKATYVSIMGLAPAMQLAQQLVEQAHQSLAPIGGDAIWLHGLADLIIKRTH</sequence>
<evidence type="ECO:0000256" key="2">
    <source>
        <dbReference type="ARBA" id="ARBA00006706"/>
    </source>
</evidence>
<dbReference type="Gene3D" id="1.10.600.10">
    <property type="entry name" value="Farnesyl Diphosphate Synthase"/>
    <property type="match status" value="1"/>
</dbReference>
<dbReference type="NCBIfam" id="NF002995">
    <property type="entry name" value="PRK03759.1"/>
    <property type="match status" value="1"/>
</dbReference>
<keyword evidence="11 12" id="KW-0413">Isomerase</keyword>
<evidence type="ECO:0000256" key="13">
    <source>
        <dbReference type="RuleBase" id="RU004466"/>
    </source>
</evidence>
<dbReference type="GO" id="GO:0004452">
    <property type="term" value="F:isopentenyl-diphosphate delta-isomerase activity"/>
    <property type="evidence" value="ECO:0007669"/>
    <property type="project" value="UniProtKB-UniRule"/>
</dbReference>
<dbReference type="InterPro" id="IPR008949">
    <property type="entry name" value="Isoprenoid_synthase_dom_sf"/>
</dbReference>
<dbReference type="InterPro" id="IPR011876">
    <property type="entry name" value="IsopentenylPP_isomerase_typ1"/>
</dbReference>
<protein>
    <recommendedName>
        <fullName evidence="4 12">Isopentenyl-diphosphate Delta-isomerase</fullName>
        <shortName evidence="12">IPP isomerase</shortName>
        <ecNumber evidence="4 12">5.3.3.2</ecNumber>
    </recommendedName>
    <alternativeName>
        <fullName evidence="12">IPP:DMAPP isomerase</fullName>
    </alternativeName>
    <alternativeName>
        <fullName evidence="12">Isopentenyl pyrophosphate isomerase</fullName>
    </alternativeName>
</protein>
<dbReference type="SUPFAM" id="SSF48576">
    <property type="entry name" value="Terpenoid synthases"/>
    <property type="match status" value="1"/>
</dbReference>
<evidence type="ECO:0000259" key="14">
    <source>
        <dbReference type="PROSITE" id="PS51462"/>
    </source>
</evidence>
<dbReference type="InterPro" id="IPR056375">
    <property type="entry name" value="Idi_bact"/>
</dbReference>
<dbReference type="AlphaFoldDB" id="A0A3G7TMQ5"/>
<dbReference type="EC" id="5.3.3.2" evidence="4 12"/>
<dbReference type="InterPro" id="IPR000086">
    <property type="entry name" value="NUDIX_hydrolase_dom"/>
</dbReference>
<dbReference type="EMBL" id="CP027753">
    <property type="protein sequence ID" value="AZE48407.1"/>
    <property type="molecule type" value="Genomic_DNA"/>
</dbReference>
<evidence type="ECO:0000256" key="8">
    <source>
        <dbReference type="ARBA" id="ARBA00022842"/>
    </source>
</evidence>
<dbReference type="Proteomes" id="UP000268048">
    <property type="component" value="Chromosome"/>
</dbReference>
<dbReference type="SFLD" id="SFLDG01017">
    <property type="entry name" value="Polyprenyl_Transferase_Like"/>
    <property type="match status" value="1"/>
</dbReference>
<evidence type="ECO:0000256" key="9">
    <source>
        <dbReference type="ARBA" id="ARBA00023211"/>
    </source>
</evidence>
<feature type="active site" evidence="12">
    <location>
        <position position="112"/>
    </location>
</feature>
<comment type="function">
    <text evidence="12">Catalyzes the 1,3-allylic rearrangement of the homoallylic substrate isopentenyl (IPP) to its highly electrophilic allylic isomer, dimethylallyl diphosphate (DMAPP).</text>
</comment>
<accession>A0A3G7TMQ5</accession>
<keyword evidence="9 12" id="KW-0464">Manganese</keyword>
<dbReference type="GO" id="GO:0016114">
    <property type="term" value="P:terpenoid biosynthetic process"/>
    <property type="evidence" value="ECO:0007669"/>
    <property type="project" value="UniProtKB-ARBA"/>
</dbReference>
<proteinExistence type="inferred from homology"/>
<evidence type="ECO:0000256" key="11">
    <source>
        <dbReference type="ARBA" id="ARBA00023235"/>
    </source>
</evidence>
<comment type="cofactor">
    <cofactor evidence="12">
        <name>Mg(2+)</name>
        <dbReference type="ChEBI" id="CHEBI:18420"/>
    </cofactor>
    <text evidence="12">Binds 1 Mg(2+) ion per subunit. The magnesium ion binds only when substrate is bound.</text>
</comment>
<keyword evidence="6 13" id="KW-0808">Transferase</keyword>
<dbReference type="NCBIfam" id="NF045485">
    <property type="entry name" value="FPPsyn"/>
    <property type="match status" value="1"/>
</dbReference>
<dbReference type="GO" id="GO:0050992">
    <property type="term" value="P:dimethylallyl diphosphate biosynthetic process"/>
    <property type="evidence" value="ECO:0007669"/>
    <property type="project" value="UniProtKB-UniRule"/>
</dbReference>
<comment type="similarity">
    <text evidence="3 12">Belongs to the IPP isomerase type 1 family.</text>
</comment>
<dbReference type="HAMAP" id="MF_00202">
    <property type="entry name" value="Idi"/>
    <property type="match status" value="1"/>
</dbReference>
<dbReference type="NCBIfam" id="TIGR02150">
    <property type="entry name" value="IPP_isom_1"/>
    <property type="match status" value="1"/>
</dbReference>
<dbReference type="CDD" id="cd00685">
    <property type="entry name" value="Trans_IPPS_HT"/>
    <property type="match status" value="1"/>
</dbReference>
<dbReference type="RefSeq" id="WP_124320384.1">
    <property type="nucleotide sequence ID" value="NZ_CP027753.1"/>
</dbReference>
<name>A0A3G7TMQ5_9PSED</name>
<dbReference type="GO" id="GO:0046872">
    <property type="term" value="F:metal ion binding"/>
    <property type="evidence" value="ECO:0007669"/>
    <property type="project" value="UniProtKB-KW"/>
</dbReference>
<evidence type="ECO:0000256" key="12">
    <source>
        <dbReference type="HAMAP-Rule" id="MF_00202"/>
    </source>
</evidence>
<dbReference type="FunFam" id="1.10.600.10:FF:000001">
    <property type="entry name" value="Geranylgeranyl diphosphate synthase"/>
    <property type="match status" value="1"/>
</dbReference>
<dbReference type="InterPro" id="IPR053378">
    <property type="entry name" value="Prenyl_diphosphate_synthase"/>
</dbReference>
<dbReference type="GO" id="GO:0005737">
    <property type="term" value="C:cytoplasm"/>
    <property type="evidence" value="ECO:0007669"/>
    <property type="project" value="UniProtKB-SubCell"/>
</dbReference>
<keyword evidence="10 12" id="KW-0414">Isoprene biosynthesis</keyword>
<dbReference type="InterPro" id="IPR015797">
    <property type="entry name" value="NUDIX_hydrolase-like_dom_sf"/>
</dbReference>
<comment type="subcellular location">
    <subcellularLocation>
        <location evidence="12">Cytoplasm</location>
    </subcellularLocation>
</comment>
<comment type="pathway">
    <text evidence="1 12">Isoprenoid biosynthesis; dimethylallyl diphosphate biosynthesis; dimethylallyl diphosphate from isopentenyl diphosphate: step 1/1.</text>
</comment>
<dbReference type="PROSITE" id="PS00723">
    <property type="entry name" value="POLYPRENYL_SYNTHASE_1"/>
    <property type="match status" value="1"/>
</dbReference>
<feature type="binding site" evidence="12">
    <location>
        <position position="30"/>
    </location>
    <ligand>
        <name>Mn(2+)</name>
        <dbReference type="ChEBI" id="CHEBI:29035"/>
    </ligand>
</feature>
<evidence type="ECO:0000256" key="10">
    <source>
        <dbReference type="ARBA" id="ARBA00023229"/>
    </source>
</evidence>
<feature type="binding site" evidence="12">
    <location>
        <position position="112"/>
    </location>
    <ligand>
        <name>Mn(2+)</name>
        <dbReference type="ChEBI" id="CHEBI:29035"/>
    </ligand>
</feature>
<evidence type="ECO:0000256" key="4">
    <source>
        <dbReference type="ARBA" id="ARBA00012057"/>
    </source>
</evidence>
<keyword evidence="8 12" id="KW-0460">Magnesium</keyword>
<keyword evidence="7 12" id="KW-0479">Metal-binding</keyword>
<dbReference type="CDD" id="cd02885">
    <property type="entry name" value="NUDIX_IPP_Isomerase"/>
    <property type="match status" value="1"/>
</dbReference>
<dbReference type="Gene3D" id="3.90.79.10">
    <property type="entry name" value="Nucleoside Triphosphate Pyrophosphohydrolase"/>
    <property type="match status" value="1"/>
</dbReference>
<evidence type="ECO:0000256" key="5">
    <source>
        <dbReference type="ARBA" id="ARBA00022490"/>
    </source>
</evidence>
<feature type="domain" description="Nudix hydrolase" evidence="14">
    <location>
        <begin position="28"/>
        <end position="160"/>
    </location>
</feature>
<feature type="binding site" evidence="12">
    <location>
        <position position="110"/>
    </location>
    <ligand>
        <name>Mn(2+)</name>
        <dbReference type="ChEBI" id="CHEBI:29035"/>
    </ligand>
</feature>
<evidence type="ECO:0000256" key="1">
    <source>
        <dbReference type="ARBA" id="ARBA00004826"/>
    </source>
</evidence>
<dbReference type="PANTHER" id="PTHR43281">
    <property type="entry name" value="FARNESYL DIPHOSPHATE SYNTHASE"/>
    <property type="match status" value="1"/>
</dbReference>
<comment type="cofactor">
    <cofactor evidence="12">
        <name>Mn(2+)</name>
        <dbReference type="ChEBI" id="CHEBI:29035"/>
    </cofactor>
    <text evidence="12">Binds 1 Mn(2+) ion per subunit.</text>
</comment>
<evidence type="ECO:0000256" key="3">
    <source>
        <dbReference type="ARBA" id="ARBA00007579"/>
    </source>
</evidence>
<gene>
    <name evidence="12" type="primary">idi</name>
    <name evidence="15" type="ORF">C4K04_2735</name>
</gene>
<dbReference type="Pfam" id="PF00293">
    <property type="entry name" value="NUDIX"/>
    <property type="match status" value="1"/>
</dbReference>
<dbReference type="InterPro" id="IPR000092">
    <property type="entry name" value="Polyprenyl_synt"/>
</dbReference>
<dbReference type="UniPathway" id="UPA00059">
    <property type="reaction ID" value="UER00104"/>
</dbReference>
<comment type="similarity">
    <text evidence="2 13">Belongs to the FPP/GGPP synthase family.</text>
</comment>
<feature type="active site" evidence="12">
    <location>
        <position position="65"/>
    </location>
</feature>
<keyword evidence="5 12" id="KW-0963">Cytoplasm</keyword>
<dbReference type="SUPFAM" id="SSF55811">
    <property type="entry name" value="Nudix"/>
    <property type="match status" value="1"/>
</dbReference>